<dbReference type="EMBL" id="RRGJ01000018">
    <property type="protein sequence ID" value="TJQ13735.1"/>
    <property type="molecule type" value="Genomic_DNA"/>
</dbReference>
<accession>A0A2A6QB07</accession>
<keyword evidence="1" id="KW-0255">Endonuclease</keyword>
<dbReference type="SMART" id="SM00507">
    <property type="entry name" value="HNHc"/>
    <property type="match status" value="1"/>
</dbReference>
<evidence type="ECO:0000313" key="2">
    <source>
        <dbReference type="Proteomes" id="UP000309937"/>
    </source>
</evidence>
<evidence type="ECO:0000313" key="1">
    <source>
        <dbReference type="EMBL" id="TJQ13735.1"/>
    </source>
</evidence>
<keyword evidence="1" id="KW-0378">Hydrolase</keyword>
<dbReference type="CDD" id="cd00085">
    <property type="entry name" value="HNHc"/>
    <property type="match status" value="1"/>
</dbReference>
<dbReference type="Pfam" id="PF01844">
    <property type="entry name" value="HNH"/>
    <property type="match status" value="1"/>
</dbReference>
<dbReference type="GO" id="GO:0008270">
    <property type="term" value="F:zinc ion binding"/>
    <property type="evidence" value="ECO:0007669"/>
    <property type="project" value="InterPro"/>
</dbReference>
<dbReference type="AlphaFoldDB" id="A0A2A6QB07"/>
<dbReference type="Gene3D" id="1.10.30.50">
    <property type="match status" value="1"/>
</dbReference>
<gene>
    <name evidence="1" type="ORF">C9Z68_13955</name>
</gene>
<dbReference type="Proteomes" id="UP000309937">
    <property type="component" value="Unassembled WGS sequence"/>
</dbReference>
<dbReference type="InterPro" id="IPR002711">
    <property type="entry name" value="HNH"/>
</dbReference>
<dbReference type="OMA" id="IPVCANC"/>
<protein>
    <submittedName>
        <fullName evidence="1">Endonuclease</fullName>
    </submittedName>
</protein>
<sequence length="246" mass="28971">MSRVEFLRSLGATCKNYNWSWSFIDETNKRIIFGAWDHLKSADGKSVLILSHDWRVDSQGRKKPGYKQSIEHINKILYDGYSLYIFYQIRQEKTTASGAAKIKDFEKNIVRKYLTKINSNWYATDEEHYSYTPEIDNDYYEGRQLERLATYYERDPKARQACIDAHGYTCHICGFNFEKVYGSIGKNYIQVHHIKPLHHIAKYHKVDPVNDLIPLCANCHVMIHNGMEVRTIEQLREILERTNHSN</sequence>
<reference evidence="1 2" key="1">
    <citation type="submission" date="2018-12" db="EMBL/GenBank/DDBJ databases">
        <title>Food and Water Safety Consortium.</title>
        <authorList>
            <person name="Tyson S."/>
            <person name="Peterson C.-L."/>
            <person name="Olson A."/>
            <person name="Tyler S."/>
            <person name="Cabral J."/>
            <person name="Lynch T."/>
            <person name="Knox N."/>
            <person name="Van Domselaar G."/>
            <person name="Graham M."/>
        </authorList>
    </citation>
    <scope>NUCLEOTIDE SEQUENCE [LARGE SCALE GENOMIC DNA]</scope>
    <source>
        <strain evidence="1 2">FWSEC0118</strain>
    </source>
</reference>
<dbReference type="GO" id="GO:0003676">
    <property type="term" value="F:nucleic acid binding"/>
    <property type="evidence" value="ECO:0007669"/>
    <property type="project" value="InterPro"/>
</dbReference>
<proteinExistence type="predicted"/>
<dbReference type="GO" id="GO:0004519">
    <property type="term" value="F:endonuclease activity"/>
    <property type="evidence" value="ECO:0007669"/>
    <property type="project" value="UniProtKB-KW"/>
</dbReference>
<keyword evidence="1" id="KW-0540">Nuclease</keyword>
<dbReference type="RefSeq" id="WP_000091958.1">
    <property type="nucleotide sequence ID" value="NZ_AP025180.1"/>
</dbReference>
<dbReference type="InterPro" id="IPR003615">
    <property type="entry name" value="HNH_nuc"/>
</dbReference>
<comment type="caution">
    <text evidence="1">The sequence shown here is derived from an EMBL/GenBank/DDBJ whole genome shotgun (WGS) entry which is preliminary data.</text>
</comment>
<name>A0A2A6QB07_ECOLX</name>
<organism evidence="1 2">
    <name type="scientific">Escherichia coli</name>
    <dbReference type="NCBI Taxonomy" id="562"/>
    <lineage>
        <taxon>Bacteria</taxon>
        <taxon>Pseudomonadati</taxon>
        <taxon>Pseudomonadota</taxon>
        <taxon>Gammaproteobacteria</taxon>
        <taxon>Enterobacterales</taxon>
        <taxon>Enterobacteriaceae</taxon>
        <taxon>Escherichia</taxon>
    </lineage>
</organism>